<dbReference type="Pfam" id="PF13385">
    <property type="entry name" value="Laminin_G_3"/>
    <property type="match status" value="2"/>
</dbReference>
<dbReference type="InterPro" id="IPR016186">
    <property type="entry name" value="C-type_lectin-like/link_sf"/>
</dbReference>
<keyword evidence="1" id="KW-0344">Guanine-nucleotide releasing factor</keyword>
<dbReference type="Proteomes" id="UP000249417">
    <property type="component" value="Unassembled WGS sequence"/>
</dbReference>
<dbReference type="SUPFAM" id="SSF50998">
    <property type="entry name" value="Quinoprotein alcohol dehydrogenase-like"/>
    <property type="match status" value="1"/>
</dbReference>
<dbReference type="InterPro" id="IPR006558">
    <property type="entry name" value="LamG-like"/>
</dbReference>
<dbReference type="PANTHER" id="PTHR45982">
    <property type="entry name" value="REGULATOR OF CHROMOSOME CONDENSATION"/>
    <property type="match status" value="1"/>
</dbReference>
<evidence type="ECO:0000256" key="3">
    <source>
        <dbReference type="ARBA" id="ARBA00022737"/>
    </source>
</evidence>
<keyword evidence="3" id="KW-0677">Repeat</keyword>
<dbReference type="SUPFAM" id="SSF56436">
    <property type="entry name" value="C-type lectin-like"/>
    <property type="match status" value="1"/>
</dbReference>
<dbReference type="Pfam" id="PF00059">
    <property type="entry name" value="Lectin_C"/>
    <property type="match status" value="1"/>
</dbReference>
<protein>
    <recommendedName>
        <fullName evidence="7">C-type lectin domain-containing protein</fullName>
    </recommendedName>
</protein>
<gene>
    <name evidence="8" type="ORF">DI551_00150</name>
</gene>
<dbReference type="Gene3D" id="3.10.100.10">
    <property type="entry name" value="Mannose-Binding Protein A, subunit A"/>
    <property type="match status" value="1"/>
</dbReference>
<dbReference type="InterPro" id="IPR051553">
    <property type="entry name" value="Ran_GTPase-activating"/>
</dbReference>
<feature type="transmembrane region" description="Helical" evidence="6">
    <location>
        <begin position="21"/>
        <end position="43"/>
    </location>
</feature>
<dbReference type="PROSITE" id="PS00615">
    <property type="entry name" value="C_TYPE_LECTIN_1"/>
    <property type="match status" value="1"/>
</dbReference>
<keyword evidence="6" id="KW-0472">Membrane</keyword>
<dbReference type="InterPro" id="IPR001304">
    <property type="entry name" value="C-type_lectin-like"/>
</dbReference>
<feature type="region of interest" description="Disordered" evidence="5">
    <location>
        <begin position="741"/>
        <end position="765"/>
    </location>
</feature>
<dbReference type="InterPro" id="IPR018378">
    <property type="entry name" value="C-type_lectin_CS"/>
</dbReference>
<keyword evidence="2" id="KW-0732">Signal</keyword>
<dbReference type="InterPro" id="IPR058923">
    <property type="entry name" value="RCC1-like_dom"/>
</dbReference>
<evidence type="ECO:0000256" key="5">
    <source>
        <dbReference type="SAM" id="MobiDB-lite"/>
    </source>
</evidence>
<accession>A0A2W5N9Z0</accession>
<keyword evidence="6" id="KW-1133">Transmembrane helix</keyword>
<keyword evidence="4" id="KW-1015">Disulfide bond</keyword>
<keyword evidence="6" id="KW-0812">Transmembrane</keyword>
<dbReference type="SUPFAM" id="SSF50985">
    <property type="entry name" value="RCC1/BLIP-II"/>
    <property type="match status" value="2"/>
</dbReference>
<evidence type="ECO:0000256" key="6">
    <source>
        <dbReference type="SAM" id="Phobius"/>
    </source>
</evidence>
<feature type="region of interest" description="Disordered" evidence="5">
    <location>
        <begin position="882"/>
        <end position="904"/>
    </location>
</feature>
<dbReference type="GO" id="GO:0005737">
    <property type="term" value="C:cytoplasm"/>
    <property type="evidence" value="ECO:0007669"/>
    <property type="project" value="TreeGrafter"/>
</dbReference>
<evidence type="ECO:0000313" key="9">
    <source>
        <dbReference type="Proteomes" id="UP000249417"/>
    </source>
</evidence>
<dbReference type="Pfam" id="PF25390">
    <property type="entry name" value="WD40_RLD"/>
    <property type="match status" value="1"/>
</dbReference>
<feature type="domain" description="C-type lectin" evidence="7">
    <location>
        <begin position="196"/>
        <end position="328"/>
    </location>
</feature>
<dbReference type="CDD" id="cd00037">
    <property type="entry name" value="CLECT"/>
    <property type="match status" value="1"/>
</dbReference>
<dbReference type="InterPro" id="IPR000408">
    <property type="entry name" value="Reg_chr_condens"/>
</dbReference>
<dbReference type="PROSITE" id="PS50012">
    <property type="entry name" value="RCC1_3"/>
    <property type="match status" value="5"/>
</dbReference>
<evidence type="ECO:0000256" key="1">
    <source>
        <dbReference type="ARBA" id="ARBA00022658"/>
    </source>
</evidence>
<evidence type="ECO:0000256" key="4">
    <source>
        <dbReference type="ARBA" id="ARBA00023157"/>
    </source>
</evidence>
<dbReference type="InterPro" id="IPR009091">
    <property type="entry name" value="RCC1/BLIP-II"/>
</dbReference>
<feature type="compositionally biased region" description="Low complexity" evidence="5">
    <location>
        <begin position="741"/>
        <end position="760"/>
    </location>
</feature>
<dbReference type="EMBL" id="QFQB01000001">
    <property type="protein sequence ID" value="PZQ49099.1"/>
    <property type="molecule type" value="Genomic_DNA"/>
</dbReference>
<dbReference type="Gene3D" id="2.130.10.30">
    <property type="entry name" value="Regulator of chromosome condensation 1/beta-lactamase-inhibitor protein II"/>
    <property type="match status" value="3"/>
</dbReference>
<dbReference type="InterPro" id="IPR011047">
    <property type="entry name" value="Quinoprotein_ADH-like_sf"/>
</dbReference>
<dbReference type="InterPro" id="IPR016187">
    <property type="entry name" value="CTDL_fold"/>
</dbReference>
<dbReference type="SMART" id="SM00034">
    <property type="entry name" value="CLECT"/>
    <property type="match status" value="1"/>
</dbReference>
<proteinExistence type="predicted"/>
<comment type="caution">
    <text evidence="8">The sequence shown here is derived from an EMBL/GenBank/DDBJ whole genome shotgun (WGS) entry which is preliminary data.</text>
</comment>
<organism evidence="8 9">
    <name type="scientific">Micavibrio aeruginosavorus</name>
    <dbReference type="NCBI Taxonomy" id="349221"/>
    <lineage>
        <taxon>Bacteria</taxon>
        <taxon>Pseudomonadati</taxon>
        <taxon>Bdellovibrionota</taxon>
        <taxon>Bdellovibrionia</taxon>
        <taxon>Bdellovibrionales</taxon>
        <taxon>Pseudobdellovibrionaceae</taxon>
        <taxon>Micavibrio</taxon>
    </lineage>
</organism>
<dbReference type="PRINTS" id="PR00633">
    <property type="entry name" value="RCCNDNSATION"/>
</dbReference>
<dbReference type="SUPFAM" id="SSF49899">
    <property type="entry name" value="Concanavalin A-like lectins/glucanases"/>
    <property type="match status" value="2"/>
</dbReference>
<reference evidence="8 9" key="1">
    <citation type="submission" date="2017-08" db="EMBL/GenBank/DDBJ databases">
        <title>Infants hospitalized years apart are colonized by the same room-sourced microbial strains.</title>
        <authorList>
            <person name="Brooks B."/>
            <person name="Olm M.R."/>
            <person name="Firek B.A."/>
            <person name="Baker R."/>
            <person name="Thomas B.C."/>
            <person name="Morowitz M.J."/>
            <person name="Banfield J.F."/>
        </authorList>
    </citation>
    <scope>NUCLEOTIDE SEQUENCE [LARGE SCALE GENOMIC DNA]</scope>
    <source>
        <strain evidence="8">S2_005_002_R2_29</strain>
    </source>
</reference>
<dbReference type="SMART" id="SM00560">
    <property type="entry name" value="LamGL"/>
    <property type="match status" value="2"/>
</dbReference>
<feature type="compositionally biased region" description="Polar residues" evidence="5">
    <location>
        <begin position="882"/>
        <end position="892"/>
    </location>
</feature>
<evidence type="ECO:0000313" key="8">
    <source>
        <dbReference type="EMBL" id="PZQ49099.1"/>
    </source>
</evidence>
<evidence type="ECO:0000259" key="7">
    <source>
        <dbReference type="PROSITE" id="PS50041"/>
    </source>
</evidence>
<sequence>MIMPRPYILMRRRSGSQSGNIFFMLFASIALIGVFTVGAGNVVKGVVTSMSDVTRKSVAEERMNSGGRISIQQSAGCDVDTLGPNNDQDMMEPLPFKTATGPHPDGGGWFPDDIGVTEKDPWGTPYGYCAWNPGNGTCGAGVNLLTGSDQPTDVVIAVISAGKDRQFSTKCNPQGGGVTTPADCTGLGDNHYNDPVTGKCFFVTSNTTNFSGANASCVSAGGDHLATLTTAAEQVAITNLTTVNWTWIAGTDDPSEGVWRWTQGPESGTQFWQGDQNGSAFGGNYASWQSGEPNGGTGENCAGTHPSGYGSGNWIDENCNSNLRAVCEKNATVSLPSGPPVDRAAGSDDLIMEYTYNEANGLSGNDLWRIKDVSKDTATIEKEIDVTGGATLAGPLALENAGLILPGNIDVDACDATTDQQLRINYDVSPPVLVICDFSGGGSDWEAVSMGGSVSNYVPPEGIISRWKLNETTGTAAEDSIGDHDGSWQGGGSVVSVSGHEGTAYDLNGTNYVSVPDDNDLDLTRFTLSAWIKPHGLPNNGVERIVGKGIAYNTANYAMFWSHFTPVACEYRSDSGFIATPSAGSAFPADTWYLLTCTYDGNDLKMYIDGELVQTTSSQMTPLVNSQAVGLGALGNGDEKFDGIIDDVMIFSRGLSAEEVMDIYNDENTALAYESGLCAGASAIGDHCNNGNVYMGEYGGYYYYTTPCDFGQTWNGTSCTGSRGTRPWNFGNTSGAVYVGGTTNDDGTTNTTTLEGTDSDSVTTGFQPHRAAQVCGDLNSGGYEDWFLPSINEMSTIFYPNRVAIGGFETSGSFYTSSTEAGSSGAPLNIARLKMQDGTTSTTGDQKPVAQYIRCMRRFSTNATTGPGGLIHRWKLDETTGTSVEDSISGNDGSWEGGGSVVSAPGQDGTALNLNATNYIQVLKDVTMEATRYTISMWVNGDTAPVTSTTTKLYDRSDDKTFNWSHDWGSPLGCEQKEASSGNWFGTGPSGVTVTPGQWYFVACTYDGTRLRTYVDGIERSSVAVGPPATGLPYNFTFGSAVSGSLKFDGKMDDIRFFNRALSADEMVALYEGTYGQTIEEDVASDTQGVHQEMNVCKAAGSGPFTKVGQSDNGFYYRTPLMTEDYLYVGGYNNGLSAFARGAGTLTRLDNEQDVDGNTINGQYFDGATIFVAQGSDDLLAYSFDGTSFTKTGQIAPGSAALDVTGDGRYVYVAESGFVRAYSFSGGTFTLAGSFDNAGTASNIWSDGTYIYVSAGNGGFYVLTFSGSAFTQVAQITPAGGDTRASWGDGHYIYIATNNLLAYSFDGTALTLAGTYNSGQTLSWGFGDGVNIFAGYGSTQIQALRFDGSNFKVISSYPIEDQVRAFRTDGSYLYVTYQNDPIDIFTGFACDTPTALSAATVLAADKYRGRISTGEASSCGVKPDGTAWCWGAADNGQLGNGSAAGNKTSPSRVNGTAGYVQITTGDDFSCGLQSNGAISCWGSDTGGRLGNGAVLTADQTSPSSLSGTGPWIQVSAGTEHACGIKADGTAWCWGVDTNGRLGNGAGSATQEAPSAVDSTSTWTQISAGYDGSCGIKSDGSAWCWGRNNYGQLGNSTTGTDEVSPFKVSDAGPWVQISRGYESVCGVKLDGSLWCWGRNELGQLGNGAINTTLYSIPAPVSNAGPWLDVSVSLTDGTVCGVQTNGTAWCWGEDDKGQLGNGDTLTSSMPVPSRVLDPGPWATIVAGKEKACGLKTDGSAWCWGTDANGELGNGTAIVTDPMHIPSRVENFPNISPWQWTDNGTTLSAAGASNISMGTSAGISYDATAISSLGNGLSFPSAGNSVLRQNPGSSELLLQAAGTNASAQLSWKTVTASATRSAGIDYTTSFFELGVNNAGVSNYMNAITPQVEISTTGGVGVGTSGTIPNKLTINGGLKIGADNSLLCTVLRTGAIRYVGGATPYQYCNGSAWVTL</sequence>
<dbReference type="InterPro" id="IPR013320">
    <property type="entry name" value="ConA-like_dom_sf"/>
</dbReference>
<dbReference type="GO" id="GO:0005085">
    <property type="term" value="F:guanyl-nucleotide exchange factor activity"/>
    <property type="evidence" value="ECO:0007669"/>
    <property type="project" value="TreeGrafter"/>
</dbReference>
<name>A0A2W5N9Z0_9BACT</name>
<dbReference type="Gene3D" id="2.60.120.200">
    <property type="match status" value="2"/>
</dbReference>
<dbReference type="PROSITE" id="PS50041">
    <property type="entry name" value="C_TYPE_LECTIN_2"/>
    <property type="match status" value="1"/>
</dbReference>
<evidence type="ECO:0000256" key="2">
    <source>
        <dbReference type="ARBA" id="ARBA00022729"/>
    </source>
</evidence>
<dbReference type="PANTHER" id="PTHR45982:SF1">
    <property type="entry name" value="REGULATOR OF CHROMOSOME CONDENSATION"/>
    <property type="match status" value="1"/>
</dbReference>